<dbReference type="GO" id="GO:0005654">
    <property type="term" value="C:nucleoplasm"/>
    <property type="evidence" value="ECO:0007669"/>
    <property type="project" value="TreeGrafter"/>
</dbReference>
<evidence type="ECO:0000256" key="2">
    <source>
        <dbReference type="SAM" id="MobiDB-lite"/>
    </source>
</evidence>
<evidence type="ECO:0000259" key="4">
    <source>
        <dbReference type="PROSITE" id="PS50954"/>
    </source>
</evidence>
<keyword evidence="6" id="KW-1185">Reference proteome</keyword>
<feature type="domain" description="GIY-YIG" evidence="3">
    <location>
        <begin position="701"/>
        <end position="818"/>
    </location>
</feature>
<dbReference type="InterPro" id="IPR003887">
    <property type="entry name" value="LEM_dom"/>
</dbReference>
<name>A0A6L2Q4P9_COPFO</name>
<protein>
    <recommendedName>
        <fullName evidence="7">LEM domain-containing protein</fullName>
    </recommendedName>
</protein>
<feature type="repeat" description="ANK" evidence="1">
    <location>
        <begin position="62"/>
        <end position="94"/>
    </location>
</feature>
<dbReference type="FunCoup" id="A0A6L2Q4P9">
    <property type="interactions" value="405"/>
</dbReference>
<dbReference type="GO" id="GO:0000712">
    <property type="term" value="P:resolution of meiotic recombination intermediates"/>
    <property type="evidence" value="ECO:0007669"/>
    <property type="project" value="TreeGrafter"/>
</dbReference>
<feature type="compositionally biased region" description="Low complexity" evidence="2">
    <location>
        <begin position="515"/>
        <end position="525"/>
    </location>
</feature>
<evidence type="ECO:0008006" key="7">
    <source>
        <dbReference type="Google" id="ProtNLM"/>
    </source>
</evidence>
<dbReference type="CDD" id="cd10454">
    <property type="entry name" value="GIY-YIG_COG3680_Meta"/>
    <property type="match status" value="1"/>
</dbReference>
<dbReference type="Gene3D" id="1.25.40.20">
    <property type="entry name" value="Ankyrin repeat-containing domain"/>
    <property type="match status" value="1"/>
</dbReference>
<reference evidence="6" key="1">
    <citation type="submission" date="2020-01" db="EMBL/GenBank/DDBJ databases">
        <title>Draft genome sequence of the Termite Coptotermes fromosanus.</title>
        <authorList>
            <person name="Itakura S."/>
            <person name="Yosikawa Y."/>
            <person name="Umezawa K."/>
        </authorList>
    </citation>
    <scope>NUCLEOTIDE SEQUENCE [LARGE SCALE GENOMIC DNA]</scope>
</reference>
<dbReference type="InParanoid" id="A0A6L2Q4P9"/>
<evidence type="ECO:0000313" key="6">
    <source>
        <dbReference type="Proteomes" id="UP000502823"/>
    </source>
</evidence>
<sequence length="864" mass="97230">MVKCFHLRTILQQRDANPNVILPKQGVSPLHLAIGNESEDFAEKVTRLFLQYGGNPNVMSIDRQTPVHIAAAWGRASILHLLLLNGGDPWIHDCDGNNAFHYAYQEQHWNIVDILHKFWLKESRKEKDSSDKKYILTFEKVFVCGKNVAYEYNADSKSALCTHQVLSVTTGTSRSCNAIPQTAQYSNNHQESSGLHGNQSHVVQDKIDSGYSVTTQTCQKCCLSNAVPDIAANGCADSKPCRVDAIHKSVPEEEPDSDRIAAEKQVHTVSPECKEENLKKRQWVGSCSSSIAVGKDWKRTLLKEIKFNNPCNSQQILCNDSACLKCVLQLPSPERRMETSLNITDETEHLLLKFEEGLTLENVDGLQAMKDTDAGDASQNKTDTKIQGKPTINGSGVVTFLNSHNVCSSDGSACHGSAGKQNGLSESEWNTNMKDNRITQYCGAESKCGLDTLSTCDTLLSELEDEWIASQSCFVLSESTGYVTCDDMHPVETRTDVSENPNCLKSNVYNPSGKTSPTSTAPMPSSLNIDSLMSLSEEYRYSDEDGGVVLLERRFLVPEVSISDPQSQRMECKTMNVHLPSAKLQDKVCDTEHSSGCDISIPPSLDYDTDTLRRELKENGYIPGPIGPTTKRLYLRKLFRIQRKPVEVSAETKVYSPELQRTIHDFNWQKWLPEYRKLENQVTQQFSQPEPSRRWREGIVKSSFTYLLLDPRITKNLPCRADSLSESHIWSTFLSSIFYVGKGMRSRPYSHLYEAFAVWKKKKPVKKTDKKVLFILDIWKAGLGVVCLQVFQNMIPVEAYTREAAMIEAIELRNLKNERCGDYYGVAATWTSHQKKMLGSYLLWRAMCIFIHEGERHLRPGDLG</sequence>
<dbReference type="AlphaFoldDB" id="A0A6L2Q4P9"/>
<dbReference type="OrthoDB" id="1601181at2759"/>
<dbReference type="EMBL" id="BLKM01000900">
    <property type="protein sequence ID" value="GFG39384.1"/>
    <property type="molecule type" value="Genomic_DNA"/>
</dbReference>
<dbReference type="PROSITE" id="PS50954">
    <property type="entry name" value="LEM"/>
    <property type="match status" value="1"/>
</dbReference>
<dbReference type="GO" id="GO:0005737">
    <property type="term" value="C:cytoplasm"/>
    <property type="evidence" value="ECO:0007669"/>
    <property type="project" value="TreeGrafter"/>
</dbReference>
<organism evidence="5 6">
    <name type="scientific">Coptotermes formosanus</name>
    <name type="common">Formosan subterranean termite</name>
    <dbReference type="NCBI Taxonomy" id="36987"/>
    <lineage>
        <taxon>Eukaryota</taxon>
        <taxon>Metazoa</taxon>
        <taxon>Ecdysozoa</taxon>
        <taxon>Arthropoda</taxon>
        <taxon>Hexapoda</taxon>
        <taxon>Insecta</taxon>
        <taxon>Pterygota</taxon>
        <taxon>Neoptera</taxon>
        <taxon>Polyneoptera</taxon>
        <taxon>Dictyoptera</taxon>
        <taxon>Blattodea</taxon>
        <taxon>Blattoidea</taxon>
        <taxon>Termitoidae</taxon>
        <taxon>Rhinotermitidae</taxon>
        <taxon>Coptotermes</taxon>
    </lineage>
</organism>
<evidence type="ECO:0000259" key="3">
    <source>
        <dbReference type="PROSITE" id="PS50164"/>
    </source>
</evidence>
<dbReference type="SUPFAM" id="SSF63451">
    <property type="entry name" value="LEM domain"/>
    <property type="match status" value="1"/>
</dbReference>
<dbReference type="SUPFAM" id="SSF48403">
    <property type="entry name" value="Ankyrin repeat"/>
    <property type="match status" value="1"/>
</dbReference>
<dbReference type="PROSITE" id="PS50297">
    <property type="entry name" value="ANK_REP_REGION"/>
    <property type="match status" value="2"/>
</dbReference>
<feature type="compositionally biased region" description="Polar residues" evidence="2">
    <location>
        <begin position="498"/>
        <end position="514"/>
    </location>
</feature>
<dbReference type="Pfam" id="PF22945">
    <property type="entry name" value="LEM-3_GIY-YIG"/>
    <property type="match status" value="1"/>
</dbReference>
<dbReference type="Pfam" id="PF03020">
    <property type="entry name" value="LEM"/>
    <property type="match status" value="1"/>
</dbReference>
<dbReference type="Pfam" id="PF12796">
    <property type="entry name" value="Ank_2"/>
    <property type="match status" value="1"/>
</dbReference>
<evidence type="ECO:0000256" key="1">
    <source>
        <dbReference type="PROSITE-ProRule" id="PRU00023"/>
    </source>
</evidence>
<dbReference type="PANTHER" id="PTHR46427">
    <property type="entry name" value="ANKYRIN REPEAT AND LEM DOMAIN-CONTAINING PROTEIN 1"/>
    <property type="match status" value="1"/>
</dbReference>
<feature type="region of interest" description="Disordered" evidence="2">
    <location>
        <begin position="496"/>
        <end position="525"/>
    </location>
</feature>
<gene>
    <name evidence="5" type="ORF">Cfor_08333</name>
</gene>
<dbReference type="InterPro" id="IPR011015">
    <property type="entry name" value="LEM/LEM-like_dom_sf"/>
</dbReference>
<evidence type="ECO:0000313" key="5">
    <source>
        <dbReference type="EMBL" id="GFG39384.1"/>
    </source>
</evidence>
<dbReference type="PROSITE" id="PS50164">
    <property type="entry name" value="GIY_YIG"/>
    <property type="match status" value="1"/>
</dbReference>
<dbReference type="PROSITE" id="PS50088">
    <property type="entry name" value="ANK_REPEAT"/>
    <property type="match status" value="2"/>
</dbReference>
<dbReference type="CDD" id="cd12934">
    <property type="entry name" value="LEM"/>
    <property type="match status" value="1"/>
</dbReference>
<accession>A0A6L2Q4P9</accession>
<keyword evidence="1" id="KW-0040">ANK repeat</keyword>
<dbReference type="GO" id="GO:0004520">
    <property type="term" value="F:DNA endonuclease activity"/>
    <property type="evidence" value="ECO:0007669"/>
    <property type="project" value="TreeGrafter"/>
</dbReference>
<dbReference type="GO" id="GO:0000724">
    <property type="term" value="P:double-strand break repair via homologous recombination"/>
    <property type="evidence" value="ECO:0007669"/>
    <property type="project" value="TreeGrafter"/>
</dbReference>
<dbReference type="Gene3D" id="1.10.720.40">
    <property type="match status" value="1"/>
</dbReference>
<dbReference type="SMART" id="SM00248">
    <property type="entry name" value="ANK"/>
    <property type="match status" value="3"/>
</dbReference>
<proteinExistence type="predicted"/>
<dbReference type="SMART" id="SM00540">
    <property type="entry name" value="LEM"/>
    <property type="match status" value="1"/>
</dbReference>
<dbReference type="InterPro" id="IPR034998">
    <property type="entry name" value="ANKLE1"/>
</dbReference>
<dbReference type="InterPro" id="IPR036770">
    <property type="entry name" value="Ankyrin_rpt-contain_sf"/>
</dbReference>
<feature type="domain" description="LEM" evidence="4">
    <location>
        <begin position="601"/>
        <end position="645"/>
    </location>
</feature>
<dbReference type="InterPro" id="IPR002110">
    <property type="entry name" value="Ankyrin_rpt"/>
</dbReference>
<feature type="repeat" description="ANK" evidence="1">
    <location>
        <begin position="25"/>
        <end position="61"/>
    </location>
</feature>
<comment type="caution">
    <text evidence="5">The sequence shown here is derived from an EMBL/GenBank/DDBJ whole genome shotgun (WGS) entry which is preliminary data.</text>
</comment>
<dbReference type="PANTHER" id="PTHR46427:SF1">
    <property type="entry name" value="ANKYRIN REPEAT AND LEM DOMAIN-CONTAINING PROTEIN 1"/>
    <property type="match status" value="1"/>
</dbReference>
<dbReference type="Proteomes" id="UP000502823">
    <property type="component" value="Unassembled WGS sequence"/>
</dbReference>
<dbReference type="InterPro" id="IPR000305">
    <property type="entry name" value="GIY-YIG_endonuc"/>
</dbReference>